<dbReference type="GO" id="GO:0034361">
    <property type="term" value="C:very-low-density lipoprotein particle"/>
    <property type="evidence" value="ECO:0007669"/>
    <property type="project" value="UniProtKB-KW"/>
</dbReference>
<comment type="function">
    <text evidence="1">Protein component of the very low density lipoprotein (VLDL) of egg-laying females. Potent lipoprotein lipase inhibitor, preventing the loss of triglycerides from VLDL on their way from the liver to the growing oocytes.</text>
</comment>
<dbReference type="GO" id="GO:0004857">
    <property type="term" value="F:enzyme inhibitor activity"/>
    <property type="evidence" value="ECO:0007669"/>
    <property type="project" value="InterPro"/>
</dbReference>
<evidence type="ECO:0000256" key="1">
    <source>
        <dbReference type="ARBA" id="ARBA00003325"/>
    </source>
</evidence>
<dbReference type="OrthoDB" id="9362862at2759"/>
<keyword evidence="4" id="KW-0758">Storage protein</keyword>
<sequence length="106" mass="12069">MRLQIIAVTCFLLLLSSGVEGKAVSKRHVRRDWLIIPDTVAFSIYSAVNEISPESGKRLMEVFEKPLVQEIRGYLLKTTSELSLKAEELYNKVTELLNEKRNSTSQ</sequence>
<evidence type="ECO:0000256" key="8">
    <source>
        <dbReference type="SAM" id="SignalP"/>
    </source>
</evidence>
<evidence type="ECO:0000256" key="2">
    <source>
        <dbReference type="ARBA" id="ARBA00007385"/>
    </source>
</evidence>
<feature type="coiled-coil region" evidence="7">
    <location>
        <begin position="79"/>
        <end position="106"/>
    </location>
</feature>
<keyword evidence="5" id="KW-0850">VLDL</keyword>
<feature type="chain" id="PRO_5035241246" description="Apovitellenin-1" evidence="8">
    <location>
        <begin position="22"/>
        <end position="106"/>
    </location>
</feature>
<evidence type="ECO:0000313" key="9">
    <source>
        <dbReference type="EMBL" id="KAG9470091.1"/>
    </source>
</evidence>
<dbReference type="Proteomes" id="UP000770717">
    <property type="component" value="Unassembled WGS sequence"/>
</dbReference>
<comment type="caution">
    <text evidence="9">The sequence shown here is derived from an EMBL/GenBank/DDBJ whole genome shotgun (WGS) entry which is preliminary data.</text>
</comment>
<evidence type="ECO:0000256" key="5">
    <source>
        <dbReference type="ARBA" id="ARBA00023313"/>
    </source>
</evidence>
<comment type="similarity">
    <text evidence="2">Belongs to the apovitellenin family.</text>
</comment>
<name>A0A8J6JUL0_ELECQ</name>
<evidence type="ECO:0000256" key="3">
    <source>
        <dbReference type="ARBA" id="ARBA00018120"/>
    </source>
</evidence>
<evidence type="ECO:0000256" key="7">
    <source>
        <dbReference type="SAM" id="Coils"/>
    </source>
</evidence>
<keyword evidence="10" id="KW-1185">Reference proteome</keyword>
<keyword evidence="7" id="KW-0175">Coiled coil</keyword>
<feature type="signal peptide" evidence="8">
    <location>
        <begin position="1"/>
        <end position="21"/>
    </location>
</feature>
<dbReference type="GO" id="GO:0045735">
    <property type="term" value="F:nutrient reservoir activity"/>
    <property type="evidence" value="ECO:0007669"/>
    <property type="project" value="UniProtKB-KW"/>
</dbReference>
<dbReference type="InterPro" id="IPR008404">
    <property type="entry name" value="Apo-VLDL-II"/>
</dbReference>
<accession>A0A8J6JUL0</accession>
<evidence type="ECO:0000256" key="4">
    <source>
        <dbReference type="ARBA" id="ARBA00022761"/>
    </source>
</evidence>
<evidence type="ECO:0000313" key="10">
    <source>
        <dbReference type="Proteomes" id="UP000770717"/>
    </source>
</evidence>
<proteinExistence type="inferred from homology"/>
<keyword evidence="8" id="KW-0732">Signal</keyword>
<dbReference type="GO" id="GO:0042627">
    <property type="term" value="C:chylomicron"/>
    <property type="evidence" value="ECO:0007669"/>
    <property type="project" value="InterPro"/>
</dbReference>
<dbReference type="Pfam" id="PF05418">
    <property type="entry name" value="Apo-VLDL-II"/>
    <property type="match status" value="1"/>
</dbReference>
<protein>
    <recommendedName>
        <fullName evidence="3">Apovitellenin-1</fullName>
    </recommendedName>
    <alternativeName>
        <fullName evidence="6">Apovitellenin I</fullName>
    </alternativeName>
</protein>
<dbReference type="GO" id="GO:0006629">
    <property type="term" value="P:lipid metabolic process"/>
    <property type="evidence" value="ECO:0007669"/>
    <property type="project" value="InterPro"/>
</dbReference>
<reference evidence="9" key="1">
    <citation type="thesis" date="2020" institute="ProQuest LLC" country="789 East Eisenhower Parkway, Ann Arbor, MI, USA">
        <title>Comparative Genomics and Chromosome Evolution.</title>
        <authorList>
            <person name="Mudd A.B."/>
        </authorList>
    </citation>
    <scope>NUCLEOTIDE SEQUENCE</scope>
    <source>
        <strain evidence="9">HN-11 Male</strain>
        <tissue evidence="9">Kidney and liver</tissue>
    </source>
</reference>
<gene>
    <name evidence="9" type="ORF">GDO78_018910</name>
</gene>
<organism evidence="9 10">
    <name type="scientific">Eleutherodactylus coqui</name>
    <name type="common">Puerto Rican coqui</name>
    <dbReference type="NCBI Taxonomy" id="57060"/>
    <lineage>
        <taxon>Eukaryota</taxon>
        <taxon>Metazoa</taxon>
        <taxon>Chordata</taxon>
        <taxon>Craniata</taxon>
        <taxon>Vertebrata</taxon>
        <taxon>Euteleostomi</taxon>
        <taxon>Amphibia</taxon>
        <taxon>Batrachia</taxon>
        <taxon>Anura</taxon>
        <taxon>Neobatrachia</taxon>
        <taxon>Hyloidea</taxon>
        <taxon>Eleutherodactylidae</taxon>
        <taxon>Eleutherodactylinae</taxon>
        <taxon>Eleutherodactylus</taxon>
        <taxon>Eleutherodactylus</taxon>
    </lineage>
</organism>
<dbReference type="EMBL" id="WNTK01000359">
    <property type="protein sequence ID" value="KAG9470091.1"/>
    <property type="molecule type" value="Genomic_DNA"/>
</dbReference>
<dbReference type="AlphaFoldDB" id="A0A8J6JUL0"/>
<evidence type="ECO:0000256" key="6">
    <source>
        <dbReference type="ARBA" id="ARBA00030261"/>
    </source>
</evidence>